<dbReference type="Proteomes" id="UP001143981">
    <property type="component" value="Unassembled WGS sequence"/>
</dbReference>
<name>A0A9W7YAD1_9FUNG</name>
<comment type="caution">
    <text evidence="1">The sequence shown here is derived from an EMBL/GenBank/DDBJ whole genome shotgun (WGS) entry which is preliminary data.</text>
</comment>
<gene>
    <name evidence="1" type="ORF">LPJ61_001243</name>
</gene>
<accession>A0A9W7YAD1</accession>
<dbReference type="EMBL" id="JANBOI010000094">
    <property type="protein sequence ID" value="KAJ1734118.1"/>
    <property type="molecule type" value="Genomic_DNA"/>
</dbReference>
<sequence>MATLSAAGLPAGPPGVDARSGSMLLRYRRWLHLRDEAVHGAWAECYDGGAGRASPVLTANDMATLPVGDGAAADGAGAPLMQVMNPRWSGCVGPSLYSGSLRSQSLSSRQGLRYSGTAPGALHCQRPVAAAAATHAAAPSHAAEPMAVDEVDSDAGEDVPPCGAWGCTCCRTVPPAVDGGLAGAPGPLAGRYHYHAHSDDHAADDAASAAYASDPYASDGELAAHASAASSRVHDVVDGPAAGAADVAAVEQIFLVGQTQRPGAVRRVAARARRAAWRMDLAVARALRGGQTPGAAAVVALLSADAALGRAVKRLGAVCSTHSAAFHQRAIRVHAAQARALRWVHELFALMVPADAWQSRHYRFYLPEDDQAELDRGFSESVLFAAQALAHGLQIRGTERHTQALVEPALVLCSTWAAVRFTVHARGRRLCRTWRGDASGGAADTGDAAALRSVLEDFDEAWVRFERDLCFAYFGLSDAHVAGIMDSSELGAGLSAQEEEFSLLVVLLSETLQWGRAQGLISDECIENMDPHLFLALPRLAILHAIADAVDGLCFVESDARPVFWWFREQATICRRIRDAVSAWPPSRRLLLQRMLASEEADVVLAGADHAVLLPASRPRAETAGPAPTVIDLDSIIDSPRTARSLSIDDCISSFYSPRDACPGGDASRAHPCLVGRLAADAMAPMVADAWISPKHRCSPPPMLSPTLSLGSTRSPSPGVCARELPGGGPGEPYGPQLAACREQVQSTFVDVCAVADSLHSGPFARPFRVALELVFRMNTPE</sequence>
<organism evidence="1 2">
    <name type="scientific">Coemansia biformis</name>
    <dbReference type="NCBI Taxonomy" id="1286918"/>
    <lineage>
        <taxon>Eukaryota</taxon>
        <taxon>Fungi</taxon>
        <taxon>Fungi incertae sedis</taxon>
        <taxon>Zoopagomycota</taxon>
        <taxon>Kickxellomycotina</taxon>
        <taxon>Kickxellomycetes</taxon>
        <taxon>Kickxellales</taxon>
        <taxon>Kickxellaceae</taxon>
        <taxon>Coemansia</taxon>
    </lineage>
</organism>
<evidence type="ECO:0000313" key="1">
    <source>
        <dbReference type="EMBL" id="KAJ1734118.1"/>
    </source>
</evidence>
<dbReference type="AlphaFoldDB" id="A0A9W7YAD1"/>
<reference evidence="1" key="1">
    <citation type="submission" date="2022-07" db="EMBL/GenBank/DDBJ databases">
        <title>Phylogenomic reconstructions and comparative analyses of Kickxellomycotina fungi.</title>
        <authorList>
            <person name="Reynolds N.K."/>
            <person name="Stajich J.E."/>
            <person name="Barry K."/>
            <person name="Grigoriev I.V."/>
            <person name="Crous P."/>
            <person name="Smith M.E."/>
        </authorList>
    </citation>
    <scope>NUCLEOTIDE SEQUENCE</scope>
    <source>
        <strain evidence="1">BCRC 34381</strain>
    </source>
</reference>
<dbReference type="OrthoDB" id="20035at2759"/>
<evidence type="ECO:0000313" key="2">
    <source>
        <dbReference type="Proteomes" id="UP001143981"/>
    </source>
</evidence>
<keyword evidence="2" id="KW-1185">Reference proteome</keyword>
<proteinExistence type="predicted"/>
<protein>
    <submittedName>
        <fullName evidence="1">Uncharacterized protein</fullName>
    </submittedName>
</protein>